<gene>
    <name evidence="1" type="ORF">P8625_07330</name>
</gene>
<evidence type="ECO:0000313" key="1">
    <source>
        <dbReference type="EMBL" id="WGH76947.1"/>
    </source>
</evidence>
<proteinExistence type="predicted"/>
<sequence>MSRKLVHIAVLISFLFGVLTLNAQNLSDIPKTGLIKLMVDSFENQICSYYSIEKENSNEAFFKYVNDFRANNINFKEITSKEELELLEVSNKTLKDYIWITNKEKNERFFKNYEEENQIQIIEVNDSREKNTKEPLHTNEVSVNYFDEYSNKLLEETKVKDLKEILATLKEMPDTSPYTTSFSFTYLNKESYNDSSLKTFIAFELYYTVLNILNKNE</sequence>
<reference evidence="1 2" key="1">
    <citation type="submission" date="2023-04" db="EMBL/GenBank/DDBJ databases">
        <title>Tenacibaculum tangerinum sp. nov., isolated from sea tidal flat of South Korea.</title>
        <authorList>
            <person name="Lee S.H."/>
            <person name="Kim J.-J."/>
        </authorList>
    </citation>
    <scope>NUCLEOTIDE SEQUENCE [LARGE SCALE GENOMIC DNA]</scope>
    <source>
        <strain evidence="1 2">GRR-S3-23</strain>
    </source>
</reference>
<dbReference type="Proteomes" id="UP001232001">
    <property type="component" value="Chromosome"/>
</dbReference>
<dbReference type="RefSeq" id="WP_279652805.1">
    <property type="nucleotide sequence ID" value="NZ_CP122539.1"/>
</dbReference>
<protein>
    <submittedName>
        <fullName evidence="1">Uncharacterized protein</fullName>
    </submittedName>
</protein>
<dbReference type="EMBL" id="CP122539">
    <property type="protein sequence ID" value="WGH76947.1"/>
    <property type="molecule type" value="Genomic_DNA"/>
</dbReference>
<organism evidence="1 2">
    <name type="scientific">Tenacibaculum tangerinum</name>
    <dbReference type="NCBI Taxonomy" id="3038772"/>
    <lineage>
        <taxon>Bacteria</taxon>
        <taxon>Pseudomonadati</taxon>
        <taxon>Bacteroidota</taxon>
        <taxon>Flavobacteriia</taxon>
        <taxon>Flavobacteriales</taxon>
        <taxon>Flavobacteriaceae</taxon>
        <taxon>Tenacibaculum</taxon>
    </lineage>
</organism>
<accession>A0ABY8L6C6</accession>
<evidence type="ECO:0000313" key="2">
    <source>
        <dbReference type="Proteomes" id="UP001232001"/>
    </source>
</evidence>
<keyword evidence="2" id="KW-1185">Reference proteome</keyword>
<name>A0ABY8L6C6_9FLAO</name>